<proteinExistence type="predicted"/>
<protein>
    <submittedName>
        <fullName evidence="1">Unnamed protein product</fullName>
    </submittedName>
</protein>
<comment type="caution">
    <text evidence="1">The sequence shown here is derived from an EMBL/GenBank/DDBJ whole genome shotgun (WGS) entry which is preliminary data.</text>
</comment>
<keyword evidence="2" id="KW-1185">Reference proteome</keyword>
<gene>
    <name evidence="1" type="ORF">Amon02_001119400</name>
</gene>
<dbReference type="Proteomes" id="UP001165064">
    <property type="component" value="Unassembled WGS sequence"/>
</dbReference>
<evidence type="ECO:0000313" key="2">
    <source>
        <dbReference type="Proteomes" id="UP001165064"/>
    </source>
</evidence>
<sequence>MVQSTLPFLISPDKTPKRRLDQTDKENQQHGSSLKKHKITKTSPTTDATTDNIKNKKDNQLGTPPNEPFSKNSNETAQEVISLDSPEKPKPVEPPEVISLDSPEKRKPVGTLPTESSHPDRISINESKVNTATPASITKDDVSSDINDSFTKDDSKDC</sequence>
<organism evidence="1 2">
    <name type="scientific">Ambrosiozyma monospora</name>
    <name type="common">Yeast</name>
    <name type="synonym">Endomycopsis monosporus</name>
    <dbReference type="NCBI Taxonomy" id="43982"/>
    <lineage>
        <taxon>Eukaryota</taxon>
        <taxon>Fungi</taxon>
        <taxon>Dikarya</taxon>
        <taxon>Ascomycota</taxon>
        <taxon>Saccharomycotina</taxon>
        <taxon>Pichiomycetes</taxon>
        <taxon>Pichiales</taxon>
        <taxon>Pichiaceae</taxon>
        <taxon>Ambrosiozyma</taxon>
    </lineage>
</organism>
<dbReference type="EMBL" id="BSXS01011756">
    <property type="protein sequence ID" value="GMF01213.1"/>
    <property type="molecule type" value="Genomic_DNA"/>
</dbReference>
<accession>A0ACB5U6C1</accession>
<name>A0ACB5U6C1_AMBMO</name>
<reference evidence="1" key="1">
    <citation type="submission" date="2023-04" db="EMBL/GenBank/DDBJ databases">
        <title>Ambrosiozyma monospora NBRC 10751.</title>
        <authorList>
            <person name="Ichikawa N."/>
            <person name="Sato H."/>
            <person name="Tonouchi N."/>
        </authorList>
    </citation>
    <scope>NUCLEOTIDE SEQUENCE</scope>
    <source>
        <strain evidence="1">NBRC 10751</strain>
    </source>
</reference>
<evidence type="ECO:0000313" key="1">
    <source>
        <dbReference type="EMBL" id="GMF01213.1"/>
    </source>
</evidence>